<accession>A0ABN9CAV1</accession>
<comment type="caution">
    <text evidence="2">The sequence shown here is derived from an EMBL/GenBank/DDBJ whole genome shotgun (WGS) entry which is preliminary data.</text>
</comment>
<dbReference type="Proteomes" id="UP001162483">
    <property type="component" value="Unassembled WGS sequence"/>
</dbReference>
<reference evidence="2" key="1">
    <citation type="submission" date="2023-05" db="EMBL/GenBank/DDBJ databases">
        <authorList>
            <person name="Stuckert A."/>
        </authorList>
    </citation>
    <scope>NUCLEOTIDE SEQUENCE</scope>
</reference>
<name>A0ABN9CAV1_9NEOB</name>
<evidence type="ECO:0000313" key="2">
    <source>
        <dbReference type="EMBL" id="CAI9557202.1"/>
    </source>
</evidence>
<sequence>MRVSKRSQTGQGSGQEKSAEVRIKAGLATNQIGRYAGTQDTRYRGSWETTPRH</sequence>
<keyword evidence="3" id="KW-1185">Reference proteome</keyword>
<proteinExistence type="predicted"/>
<evidence type="ECO:0000256" key="1">
    <source>
        <dbReference type="SAM" id="MobiDB-lite"/>
    </source>
</evidence>
<feature type="compositionally biased region" description="Polar residues" evidence="1">
    <location>
        <begin position="1"/>
        <end position="16"/>
    </location>
</feature>
<dbReference type="EMBL" id="CATNWA010008973">
    <property type="protein sequence ID" value="CAI9557202.1"/>
    <property type="molecule type" value="Genomic_DNA"/>
</dbReference>
<feature type="region of interest" description="Disordered" evidence="1">
    <location>
        <begin position="1"/>
        <end position="53"/>
    </location>
</feature>
<evidence type="ECO:0000313" key="3">
    <source>
        <dbReference type="Proteomes" id="UP001162483"/>
    </source>
</evidence>
<gene>
    <name evidence="2" type="ORF">SPARVUS_LOCUS4666354</name>
</gene>
<organism evidence="2 3">
    <name type="scientific">Staurois parvus</name>
    <dbReference type="NCBI Taxonomy" id="386267"/>
    <lineage>
        <taxon>Eukaryota</taxon>
        <taxon>Metazoa</taxon>
        <taxon>Chordata</taxon>
        <taxon>Craniata</taxon>
        <taxon>Vertebrata</taxon>
        <taxon>Euteleostomi</taxon>
        <taxon>Amphibia</taxon>
        <taxon>Batrachia</taxon>
        <taxon>Anura</taxon>
        <taxon>Neobatrachia</taxon>
        <taxon>Ranoidea</taxon>
        <taxon>Ranidae</taxon>
        <taxon>Staurois</taxon>
    </lineage>
</organism>
<protein>
    <submittedName>
        <fullName evidence="2">Uncharacterized protein</fullName>
    </submittedName>
</protein>
<feature type="compositionally biased region" description="Basic and acidic residues" evidence="1">
    <location>
        <begin position="41"/>
        <end position="53"/>
    </location>
</feature>